<dbReference type="PROSITE" id="PS51354">
    <property type="entry name" value="GLUTAREDOXIN_2"/>
    <property type="match status" value="1"/>
</dbReference>
<evidence type="ECO:0000256" key="4">
    <source>
        <dbReference type="ARBA" id="ARBA00023284"/>
    </source>
</evidence>
<dbReference type="GO" id="GO:0005737">
    <property type="term" value="C:cytoplasm"/>
    <property type="evidence" value="ECO:0007669"/>
    <property type="project" value="TreeGrafter"/>
</dbReference>
<dbReference type="InterPro" id="IPR036249">
    <property type="entry name" value="Thioredoxin-like_sf"/>
</dbReference>
<gene>
    <name evidence="6" type="ORF">PhCBS80983_g03060</name>
</gene>
<name>A0A507E619_9FUNG</name>
<dbReference type="PRINTS" id="PR00160">
    <property type="entry name" value="GLUTAREDOXIN"/>
</dbReference>
<accession>A0A507E619</accession>
<dbReference type="InterPro" id="IPR011899">
    <property type="entry name" value="Glutaredoxin_euk/vir"/>
</dbReference>
<comment type="caution">
    <text evidence="6">The sequence shown here is derived from an EMBL/GenBank/DDBJ whole genome shotgun (WGS) entry which is preliminary data.</text>
</comment>
<evidence type="ECO:0000256" key="1">
    <source>
        <dbReference type="ARBA" id="ARBA00022448"/>
    </source>
</evidence>
<protein>
    <recommendedName>
        <fullName evidence="5">Glutaredoxin domain-containing protein</fullName>
    </recommendedName>
</protein>
<dbReference type="InterPro" id="IPR011767">
    <property type="entry name" value="GLR_AS"/>
</dbReference>
<dbReference type="Proteomes" id="UP000318582">
    <property type="component" value="Unassembled WGS sequence"/>
</dbReference>
<evidence type="ECO:0000259" key="5">
    <source>
        <dbReference type="Pfam" id="PF00462"/>
    </source>
</evidence>
<dbReference type="GO" id="GO:0034599">
    <property type="term" value="P:cellular response to oxidative stress"/>
    <property type="evidence" value="ECO:0007669"/>
    <property type="project" value="TreeGrafter"/>
</dbReference>
<evidence type="ECO:0000256" key="2">
    <source>
        <dbReference type="ARBA" id="ARBA00022982"/>
    </source>
</evidence>
<dbReference type="NCBIfam" id="TIGR02180">
    <property type="entry name" value="GRX_euk"/>
    <property type="match status" value="1"/>
</dbReference>
<organism evidence="6 7">
    <name type="scientific">Powellomyces hirtus</name>
    <dbReference type="NCBI Taxonomy" id="109895"/>
    <lineage>
        <taxon>Eukaryota</taxon>
        <taxon>Fungi</taxon>
        <taxon>Fungi incertae sedis</taxon>
        <taxon>Chytridiomycota</taxon>
        <taxon>Chytridiomycota incertae sedis</taxon>
        <taxon>Chytridiomycetes</taxon>
        <taxon>Spizellomycetales</taxon>
        <taxon>Powellomycetaceae</taxon>
        <taxon>Powellomyces</taxon>
    </lineage>
</organism>
<reference evidence="6 7" key="1">
    <citation type="journal article" date="2019" name="Sci. Rep.">
        <title>Comparative genomics of chytrid fungi reveal insights into the obligate biotrophic and pathogenic lifestyle of Synchytrium endobioticum.</title>
        <authorList>
            <person name="van de Vossenberg B.T.L.H."/>
            <person name="Warris S."/>
            <person name="Nguyen H.D.T."/>
            <person name="van Gent-Pelzer M.P.E."/>
            <person name="Joly D.L."/>
            <person name="van de Geest H.C."/>
            <person name="Bonants P.J.M."/>
            <person name="Smith D.S."/>
            <person name="Levesque C.A."/>
            <person name="van der Lee T.A.J."/>
        </authorList>
    </citation>
    <scope>NUCLEOTIDE SEQUENCE [LARGE SCALE GENOMIC DNA]</scope>
    <source>
        <strain evidence="6 7">CBS 809.83</strain>
    </source>
</reference>
<dbReference type="Gene3D" id="3.40.30.10">
    <property type="entry name" value="Glutaredoxin"/>
    <property type="match status" value="1"/>
</dbReference>
<keyword evidence="4" id="KW-0676">Redox-active center</keyword>
<evidence type="ECO:0000313" key="7">
    <source>
        <dbReference type="Proteomes" id="UP000318582"/>
    </source>
</evidence>
<feature type="domain" description="Glutaredoxin" evidence="5">
    <location>
        <begin position="16"/>
        <end position="78"/>
    </location>
</feature>
<dbReference type="EMBL" id="QEAQ01000035">
    <property type="protein sequence ID" value="TPX58520.1"/>
    <property type="molecule type" value="Genomic_DNA"/>
</dbReference>
<dbReference type="PANTHER" id="PTHR45694">
    <property type="entry name" value="GLUTAREDOXIN 2"/>
    <property type="match status" value="1"/>
</dbReference>
<dbReference type="InterPro" id="IPR014025">
    <property type="entry name" value="Glutaredoxin_subgr"/>
</dbReference>
<dbReference type="InterPro" id="IPR002109">
    <property type="entry name" value="Glutaredoxin"/>
</dbReference>
<dbReference type="STRING" id="109895.A0A507E619"/>
<keyword evidence="3" id="KW-1015">Disulfide bond</keyword>
<keyword evidence="2" id="KW-0249">Electron transport</keyword>
<dbReference type="AlphaFoldDB" id="A0A507E619"/>
<evidence type="ECO:0000313" key="6">
    <source>
        <dbReference type="EMBL" id="TPX58520.1"/>
    </source>
</evidence>
<keyword evidence="1" id="KW-0813">Transport</keyword>
<sequence>MAVKDTVESAIKDNKIVVFSKSYCPYCKKAKALLNSLNEKFAAYELDEIADGTAMQAYLKEKNGQSSVPNIYIKGTHVGGCDDLHAAHSSGKLQKLLA</sequence>
<dbReference type="GO" id="GO:0015038">
    <property type="term" value="F:glutathione disulfide oxidoreductase activity"/>
    <property type="evidence" value="ECO:0007669"/>
    <property type="project" value="TreeGrafter"/>
</dbReference>
<dbReference type="PANTHER" id="PTHR45694:SF18">
    <property type="entry name" value="GLUTAREDOXIN-1-RELATED"/>
    <property type="match status" value="1"/>
</dbReference>
<dbReference type="Pfam" id="PF00462">
    <property type="entry name" value="Glutaredoxin"/>
    <property type="match status" value="1"/>
</dbReference>
<keyword evidence="7" id="KW-1185">Reference proteome</keyword>
<dbReference type="SUPFAM" id="SSF52833">
    <property type="entry name" value="Thioredoxin-like"/>
    <property type="match status" value="1"/>
</dbReference>
<dbReference type="CDD" id="cd03419">
    <property type="entry name" value="GRX_GRXh_1_2_like"/>
    <property type="match status" value="1"/>
</dbReference>
<dbReference type="PROSITE" id="PS00195">
    <property type="entry name" value="GLUTAREDOXIN_1"/>
    <property type="match status" value="1"/>
</dbReference>
<evidence type="ECO:0000256" key="3">
    <source>
        <dbReference type="ARBA" id="ARBA00023157"/>
    </source>
</evidence>
<proteinExistence type="predicted"/>
<dbReference type="FunFam" id="3.40.30.10:FF:000026">
    <property type="entry name" value="Glutaredoxin 2"/>
    <property type="match status" value="1"/>
</dbReference>
<dbReference type="GO" id="GO:0004602">
    <property type="term" value="F:glutathione peroxidase activity"/>
    <property type="evidence" value="ECO:0007669"/>
    <property type="project" value="UniProtKB-ARBA"/>
</dbReference>